<dbReference type="InterPro" id="IPR001387">
    <property type="entry name" value="Cro/C1-type_HTH"/>
</dbReference>
<reference evidence="2 3" key="1">
    <citation type="submission" date="2016-10" db="EMBL/GenBank/DDBJ databases">
        <authorList>
            <person name="de Groot N.N."/>
        </authorList>
    </citation>
    <scope>NUCLEOTIDE SEQUENCE [LARGE SCALE GENOMIC DNA]</scope>
    <source>
        <strain evidence="2 3">DSM 2784</strain>
    </source>
</reference>
<dbReference type="GO" id="GO:0003677">
    <property type="term" value="F:DNA binding"/>
    <property type="evidence" value="ECO:0007669"/>
    <property type="project" value="InterPro"/>
</dbReference>
<dbReference type="InterPro" id="IPR010982">
    <property type="entry name" value="Lambda_DNA-bd_dom_sf"/>
</dbReference>
<dbReference type="Pfam" id="PF01381">
    <property type="entry name" value="HTH_3"/>
    <property type="match status" value="1"/>
</dbReference>
<dbReference type="SUPFAM" id="SSF47413">
    <property type="entry name" value="lambda repressor-like DNA-binding domains"/>
    <property type="match status" value="1"/>
</dbReference>
<evidence type="ECO:0000313" key="2">
    <source>
        <dbReference type="EMBL" id="SCZ82049.1"/>
    </source>
</evidence>
<accession>A0A1G5S8V2</accession>
<evidence type="ECO:0000313" key="3">
    <source>
        <dbReference type="Proteomes" id="UP000199208"/>
    </source>
</evidence>
<dbReference type="PROSITE" id="PS50943">
    <property type="entry name" value="HTH_CROC1"/>
    <property type="match status" value="1"/>
</dbReference>
<proteinExistence type="predicted"/>
<gene>
    <name evidence="2" type="ORF">SAMN03080599_03305</name>
</gene>
<dbReference type="RefSeq" id="WP_092593455.1">
    <property type="nucleotide sequence ID" value="NZ_FMWL01000032.1"/>
</dbReference>
<protein>
    <submittedName>
        <fullName evidence="2">Helix-turn-helix</fullName>
    </submittedName>
</protein>
<dbReference type="Gene3D" id="1.10.260.40">
    <property type="entry name" value="lambda repressor-like DNA-binding domains"/>
    <property type="match status" value="1"/>
</dbReference>
<evidence type="ECO:0000259" key="1">
    <source>
        <dbReference type="PROSITE" id="PS50943"/>
    </source>
</evidence>
<organism evidence="2 3">
    <name type="scientific">Acidaminobacter hydrogenoformans DSM 2784</name>
    <dbReference type="NCBI Taxonomy" id="1120920"/>
    <lineage>
        <taxon>Bacteria</taxon>
        <taxon>Bacillati</taxon>
        <taxon>Bacillota</taxon>
        <taxon>Clostridia</taxon>
        <taxon>Peptostreptococcales</taxon>
        <taxon>Acidaminobacteraceae</taxon>
        <taxon>Acidaminobacter</taxon>
    </lineage>
</organism>
<dbReference type="STRING" id="1120920.SAMN03080599_03305"/>
<sequence length="229" mass="26559">MADKSLNNEELQELRRRLRARRLFLDLTYQQLADKTGMSKSTLQRYETGGIKNLPYDKISTLSSALEVPTSYFTDLTQDYTSTDTQKFQSGSPEGRREFMQQAKEFEDMGIEHITPKLIQQGYTVEKQDRGSLGDIIATRGKEVWHIDFKFISDTSSYPVGLGMQRHDFMLRVGRLATYQGPVTKYSLFINLRAIGEQLVDRYKNIRLNVDMSILFLTDDGYEELYFQK</sequence>
<dbReference type="SMART" id="SM00530">
    <property type="entry name" value="HTH_XRE"/>
    <property type="match status" value="1"/>
</dbReference>
<dbReference type="EMBL" id="FMWL01000032">
    <property type="protein sequence ID" value="SCZ82049.1"/>
    <property type="molecule type" value="Genomic_DNA"/>
</dbReference>
<feature type="domain" description="HTH cro/C1-type" evidence="1">
    <location>
        <begin position="18"/>
        <end position="73"/>
    </location>
</feature>
<keyword evidence="3" id="KW-1185">Reference proteome</keyword>
<dbReference type="OrthoDB" id="9815805at2"/>
<name>A0A1G5S8V2_9FIRM</name>
<dbReference type="CDD" id="cd00093">
    <property type="entry name" value="HTH_XRE"/>
    <property type="match status" value="1"/>
</dbReference>
<dbReference type="Proteomes" id="UP000199208">
    <property type="component" value="Unassembled WGS sequence"/>
</dbReference>
<dbReference type="AlphaFoldDB" id="A0A1G5S8V2"/>